<dbReference type="Proteomes" id="UP000317909">
    <property type="component" value="Chromosome"/>
</dbReference>
<organism evidence="3 4">
    <name type="scientific">Lacipirellula limnantheis</name>
    <dbReference type="NCBI Taxonomy" id="2528024"/>
    <lineage>
        <taxon>Bacteria</taxon>
        <taxon>Pseudomonadati</taxon>
        <taxon>Planctomycetota</taxon>
        <taxon>Planctomycetia</taxon>
        <taxon>Pirellulales</taxon>
        <taxon>Lacipirellulaceae</taxon>
        <taxon>Lacipirellula</taxon>
    </lineage>
</organism>
<dbReference type="KEGG" id="llh:I41_11950"/>
<dbReference type="Gene3D" id="3.40.50.20">
    <property type="match status" value="1"/>
</dbReference>
<evidence type="ECO:0000313" key="3">
    <source>
        <dbReference type="EMBL" id="QDT72030.1"/>
    </source>
</evidence>
<dbReference type="PANTHER" id="PTHR39962:SF1">
    <property type="entry name" value="LPXI FAMILY PROTEIN"/>
    <property type="match status" value="1"/>
</dbReference>
<evidence type="ECO:0000259" key="2">
    <source>
        <dbReference type="Pfam" id="PF17930"/>
    </source>
</evidence>
<reference evidence="3 4" key="1">
    <citation type="submission" date="2019-02" db="EMBL/GenBank/DDBJ databases">
        <title>Deep-cultivation of Planctomycetes and their phenomic and genomic characterization uncovers novel biology.</title>
        <authorList>
            <person name="Wiegand S."/>
            <person name="Jogler M."/>
            <person name="Boedeker C."/>
            <person name="Pinto D."/>
            <person name="Vollmers J."/>
            <person name="Rivas-Marin E."/>
            <person name="Kohn T."/>
            <person name="Peeters S.H."/>
            <person name="Heuer A."/>
            <person name="Rast P."/>
            <person name="Oberbeckmann S."/>
            <person name="Bunk B."/>
            <person name="Jeske O."/>
            <person name="Meyerdierks A."/>
            <person name="Storesund J.E."/>
            <person name="Kallscheuer N."/>
            <person name="Luecker S."/>
            <person name="Lage O.M."/>
            <person name="Pohl T."/>
            <person name="Merkel B.J."/>
            <person name="Hornburger P."/>
            <person name="Mueller R.-W."/>
            <person name="Bruemmer F."/>
            <person name="Labrenz M."/>
            <person name="Spormann A.M."/>
            <person name="Op den Camp H."/>
            <person name="Overmann J."/>
            <person name="Amann R."/>
            <person name="Jetten M.S.M."/>
            <person name="Mascher T."/>
            <person name="Medema M.H."/>
            <person name="Devos D.P."/>
            <person name="Kaster A.-K."/>
            <person name="Ovreas L."/>
            <person name="Rohde M."/>
            <person name="Galperin M.Y."/>
            <person name="Jogler C."/>
        </authorList>
    </citation>
    <scope>NUCLEOTIDE SEQUENCE [LARGE SCALE GENOMIC DNA]</scope>
    <source>
        <strain evidence="3 4">I41</strain>
    </source>
</reference>
<feature type="domain" description="LpxI C-terminal" evidence="1">
    <location>
        <begin position="156"/>
        <end position="285"/>
    </location>
</feature>
<dbReference type="PANTHER" id="PTHR39962">
    <property type="entry name" value="BLL4848 PROTEIN"/>
    <property type="match status" value="1"/>
</dbReference>
<feature type="domain" description="LpxI N-terminal" evidence="2">
    <location>
        <begin position="14"/>
        <end position="152"/>
    </location>
</feature>
<sequence length="297" mass="32625">MTTPANQARTAEPIGLLAGWGRYPIVIAQELRRRGHRVVCTAVRDHADPALAELCDDFSWVGMGSIGGIIRRFRQHGVRRAVMAGKIHKVLFYRPGWWLRHHPDWTAARTFYRHFVTGTKDRKDDSLLLAIVNVFAEAGIAFDPATDFAPQLLVPSGQVAGRPLSVKQLRDVDFGWDLAKQMGGLDVGQTVCVKDQAVLAVEAIEGTDLCIRRAGELCRQGGFTVVKVAKPQQDMRFDVPTVGLKTLESLHAAGGRVLAIEADSTILLDSREFQVAAARLRISVVAMQRQSAVQLVA</sequence>
<dbReference type="RefSeq" id="WP_145431635.1">
    <property type="nucleotide sequence ID" value="NZ_CP036339.1"/>
</dbReference>
<evidence type="ECO:0008006" key="5">
    <source>
        <dbReference type="Google" id="ProtNLM"/>
    </source>
</evidence>
<dbReference type="Pfam" id="PF17930">
    <property type="entry name" value="LpxI_N"/>
    <property type="match status" value="1"/>
</dbReference>
<gene>
    <name evidence="3" type="ORF">I41_11950</name>
</gene>
<accession>A0A517TUH8</accession>
<evidence type="ECO:0000313" key="4">
    <source>
        <dbReference type="Proteomes" id="UP000317909"/>
    </source>
</evidence>
<dbReference type="Pfam" id="PF06230">
    <property type="entry name" value="LpxI_C"/>
    <property type="match status" value="1"/>
</dbReference>
<dbReference type="AlphaFoldDB" id="A0A517TUH8"/>
<dbReference type="OrthoDB" id="9789836at2"/>
<protein>
    <recommendedName>
        <fullName evidence="5">UDP-2,3-diacylglucosamine pyrophosphatase LpxI</fullName>
    </recommendedName>
</protein>
<name>A0A517TUH8_9BACT</name>
<dbReference type="InterPro" id="IPR043167">
    <property type="entry name" value="LpxI_C_sf"/>
</dbReference>
<dbReference type="InterPro" id="IPR010415">
    <property type="entry name" value="LpxI_C"/>
</dbReference>
<keyword evidence="4" id="KW-1185">Reference proteome</keyword>
<dbReference type="EMBL" id="CP036339">
    <property type="protein sequence ID" value="QDT72030.1"/>
    <property type="molecule type" value="Genomic_DNA"/>
</dbReference>
<dbReference type="InterPro" id="IPR053174">
    <property type="entry name" value="LpxI"/>
</dbReference>
<dbReference type="Gene3D" id="3.40.140.80">
    <property type="match status" value="1"/>
</dbReference>
<dbReference type="InterPro" id="IPR041255">
    <property type="entry name" value="LpxI_N"/>
</dbReference>
<evidence type="ECO:0000259" key="1">
    <source>
        <dbReference type="Pfam" id="PF06230"/>
    </source>
</evidence>
<proteinExistence type="predicted"/>